<feature type="region of interest" description="Disordered" evidence="8">
    <location>
        <begin position="311"/>
        <end position="331"/>
    </location>
</feature>
<comment type="similarity">
    <text evidence="1">Belongs to the protein kinase superfamily. NEK Ser/Thr protein kinase family. NIMA subfamily.</text>
</comment>
<evidence type="ECO:0000256" key="1">
    <source>
        <dbReference type="ARBA" id="ARBA00010886"/>
    </source>
</evidence>
<dbReference type="InterPro" id="IPR017441">
    <property type="entry name" value="Protein_kinase_ATP_BS"/>
</dbReference>
<dbReference type="EC" id="2.7.11.1" evidence="2"/>
<reference evidence="10 11" key="1">
    <citation type="submission" date="2024-09" db="EMBL/GenBank/DDBJ databases">
        <authorList>
            <person name="Sun Q."/>
            <person name="Mori K."/>
        </authorList>
    </citation>
    <scope>NUCLEOTIDE SEQUENCE [LARGE SCALE GENOMIC DNA]</scope>
    <source>
        <strain evidence="10 11">JCM 13852</strain>
    </source>
</reference>
<evidence type="ECO:0000256" key="7">
    <source>
        <dbReference type="PROSITE-ProRule" id="PRU10141"/>
    </source>
</evidence>
<evidence type="ECO:0000259" key="9">
    <source>
        <dbReference type="PROSITE" id="PS50011"/>
    </source>
</evidence>
<comment type="caution">
    <text evidence="10">The sequence shown here is derived from an EMBL/GenBank/DDBJ whole genome shotgun (WGS) entry which is preliminary data.</text>
</comment>
<evidence type="ECO:0000256" key="5">
    <source>
        <dbReference type="ARBA" id="ARBA00022777"/>
    </source>
</evidence>
<evidence type="ECO:0000313" key="10">
    <source>
        <dbReference type="EMBL" id="MFB9684953.1"/>
    </source>
</evidence>
<dbReference type="PROSITE" id="PS50011">
    <property type="entry name" value="PROTEIN_KINASE_DOM"/>
    <property type="match status" value="1"/>
</dbReference>
<feature type="compositionally biased region" description="Low complexity" evidence="8">
    <location>
        <begin position="391"/>
        <end position="435"/>
    </location>
</feature>
<feature type="compositionally biased region" description="Low complexity" evidence="8">
    <location>
        <begin position="568"/>
        <end position="580"/>
    </location>
</feature>
<feature type="binding site" evidence="7">
    <location>
        <position position="95"/>
    </location>
    <ligand>
        <name>ATP</name>
        <dbReference type="ChEBI" id="CHEBI:30616"/>
    </ligand>
</feature>
<dbReference type="Proteomes" id="UP001589535">
    <property type="component" value="Unassembled WGS sequence"/>
</dbReference>
<evidence type="ECO:0000256" key="6">
    <source>
        <dbReference type="ARBA" id="ARBA00022840"/>
    </source>
</evidence>
<dbReference type="PROSITE" id="PS00107">
    <property type="entry name" value="PROTEIN_KINASE_ATP"/>
    <property type="match status" value="1"/>
</dbReference>
<evidence type="ECO:0000256" key="4">
    <source>
        <dbReference type="ARBA" id="ARBA00022741"/>
    </source>
</evidence>
<dbReference type="SMART" id="SM00220">
    <property type="entry name" value="S_TKc"/>
    <property type="match status" value="1"/>
</dbReference>
<accession>A0ABV5U0P9</accession>
<evidence type="ECO:0000256" key="8">
    <source>
        <dbReference type="SAM" id="MobiDB-lite"/>
    </source>
</evidence>
<dbReference type="CDD" id="cd14014">
    <property type="entry name" value="STKc_PknB_like"/>
    <property type="match status" value="1"/>
</dbReference>
<protein>
    <recommendedName>
        <fullName evidence="2">non-specific serine/threonine protein kinase</fullName>
        <ecNumber evidence="2">2.7.11.1</ecNumber>
    </recommendedName>
</protein>
<evidence type="ECO:0000256" key="3">
    <source>
        <dbReference type="ARBA" id="ARBA00022679"/>
    </source>
</evidence>
<feature type="compositionally biased region" description="Low complexity" evidence="8">
    <location>
        <begin position="346"/>
        <end position="379"/>
    </location>
</feature>
<name>A0ABV5U0P9_9PSEU</name>
<dbReference type="GO" id="GO:0016301">
    <property type="term" value="F:kinase activity"/>
    <property type="evidence" value="ECO:0007669"/>
    <property type="project" value="UniProtKB-KW"/>
</dbReference>
<keyword evidence="3" id="KW-0808">Transferase</keyword>
<organism evidence="10 11">
    <name type="scientific">Amycolatopsis plumensis</name>
    <dbReference type="NCBI Taxonomy" id="236508"/>
    <lineage>
        <taxon>Bacteria</taxon>
        <taxon>Bacillati</taxon>
        <taxon>Actinomycetota</taxon>
        <taxon>Actinomycetes</taxon>
        <taxon>Pseudonocardiales</taxon>
        <taxon>Pseudonocardiaceae</taxon>
        <taxon>Amycolatopsis</taxon>
    </lineage>
</organism>
<keyword evidence="4 7" id="KW-0547">Nucleotide-binding</keyword>
<feature type="region of interest" description="Disordered" evidence="8">
    <location>
        <begin position="557"/>
        <end position="656"/>
    </location>
</feature>
<dbReference type="PANTHER" id="PTHR43671">
    <property type="entry name" value="SERINE/THREONINE-PROTEIN KINASE NEK"/>
    <property type="match status" value="1"/>
</dbReference>
<keyword evidence="11" id="KW-1185">Reference proteome</keyword>
<dbReference type="Gene3D" id="1.10.510.10">
    <property type="entry name" value="Transferase(Phosphotransferase) domain 1"/>
    <property type="match status" value="1"/>
</dbReference>
<keyword evidence="6 7" id="KW-0067">ATP-binding</keyword>
<feature type="region of interest" description="Disordered" evidence="8">
    <location>
        <begin position="346"/>
        <end position="489"/>
    </location>
</feature>
<evidence type="ECO:0000256" key="2">
    <source>
        <dbReference type="ARBA" id="ARBA00012513"/>
    </source>
</evidence>
<feature type="compositionally biased region" description="Basic residues" evidence="8">
    <location>
        <begin position="647"/>
        <end position="656"/>
    </location>
</feature>
<dbReference type="EMBL" id="JBHMBK010000007">
    <property type="protein sequence ID" value="MFB9684953.1"/>
    <property type="molecule type" value="Genomic_DNA"/>
</dbReference>
<dbReference type="PROSITE" id="PS00108">
    <property type="entry name" value="PROTEIN_KINASE_ST"/>
    <property type="match status" value="1"/>
</dbReference>
<dbReference type="PANTHER" id="PTHR43671:SF13">
    <property type="entry name" value="SERINE_THREONINE-PROTEIN KINASE NEK2"/>
    <property type="match status" value="1"/>
</dbReference>
<sequence>MIFRRLPSTVPGYLAPVADEAGRTGRPPTDDGAEVTRGRYAMGEFTITPRSALDDERPPGLLGGRYEVGRLIGSGGTARVYRAYDVRLTREVAVKIYDRDAVALDQRRRLRELTIQGSISHPGVVALLDSGTENGRTYLVMQLVEGENLAERLLGGPMPAADVTALADGLAEALAHVHAQRIVHRDLKPANVFLSADGPLIGDFGIAHALDTTHITGTGLIPGTAAYLAPEQVSGEPAGPPADVYALGLILLECLTGQREYPGTMVEAAMARLTRPPRIPDDAPATLAYTLRRMTQREPADRPTAAKVLDMLHAPPPTLPWSRTQRSPRWRRRAVPVAGAAGGDLASAAGSAGHATTLGPAGGDPASGAGSAGQATALGPAGDPASVAGHASALGPAGGDLASAAGSAGHASALSPTGGDLASAAGSAGHATTLGPAGDPASVAGHASTLGPAGGDPASVAGHATALGPAPAAGDAPATVAGSAQHDTTALSPARGALIPAPAVGAPLVPSPTRRGAAVASSPAENPNRRRWAAAAGLAAAAVAAAAAMVLFEQESGTGSPAQPAVNPPAASATPASSTPLADSGTAPHSGSDSRPGTGGPEPLEPAAVTHENPATTAQPPAAGPPSQAGQPPKQDKPPKTDPPGKTKGKGPGHDS</sequence>
<feature type="compositionally biased region" description="Low complexity" evidence="8">
    <location>
        <begin position="614"/>
        <end position="633"/>
    </location>
</feature>
<feature type="domain" description="Protein kinase" evidence="9">
    <location>
        <begin position="66"/>
        <end position="319"/>
    </location>
</feature>
<keyword evidence="5 10" id="KW-0418">Kinase</keyword>
<dbReference type="InterPro" id="IPR050660">
    <property type="entry name" value="NEK_Ser/Thr_kinase"/>
</dbReference>
<feature type="compositionally biased region" description="Low complexity" evidence="8">
    <location>
        <begin position="461"/>
        <end position="484"/>
    </location>
</feature>
<dbReference type="InterPro" id="IPR008271">
    <property type="entry name" value="Ser/Thr_kinase_AS"/>
</dbReference>
<feature type="compositionally biased region" description="Basic and acidic residues" evidence="8">
    <location>
        <begin position="634"/>
        <end position="645"/>
    </location>
</feature>
<dbReference type="InterPro" id="IPR011009">
    <property type="entry name" value="Kinase-like_dom_sf"/>
</dbReference>
<dbReference type="Gene3D" id="3.30.200.20">
    <property type="entry name" value="Phosphorylase Kinase, domain 1"/>
    <property type="match status" value="1"/>
</dbReference>
<dbReference type="InterPro" id="IPR000719">
    <property type="entry name" value="Prot_kinase_dom"/>
</dbReference>
<gene>
    <name evidence="10" type="ORF">ACFFTO_12240</name>
</gene>
<dbReference type="Pfam" id="PF00069">
    <property type="entry name" value="Pkinase"/>
    <property type="match status" value="1"/>
</dbReference>
<proteinExistence type="inferred from homology"/>
<dbReference type="RefSeq" id="WP_378192159.1">
    <property type="nucleotide sequence ID" value="NZ_JBHMBK010000007.1"/>
</dbReference>
<evidence type="ECO:0000313" key="11">
    <source>
        <dbReference type="Proteomes" id="UP001589535"/>
    </source>
</evidence>
<dbReference type="SUPFAM" id="SSF56112">
    <property type="entry name" value="Protein kinase-like (PK-like)"/>
    <property type="match status" value="1"/>
</dbReference>
<feature type="region of interest" description="Disordered" evidence="8">
    <location>
        <begin position="508"/>
        <end position="528"/>
    </location>
</feature>